<keyword evidence="3" id="KW-1185">Reference proteome</keyword>
<dbReference type="HOGENOM" id="CLU_061438_0_0_1"/>
<organism evidence="2 3">
    <name type="scientific">Tulasnella calospora MUT 4182</name>
    <dbReference type="NCBI Taxonomy" id="1051891"/>
    <lineage>
        <taxon>Eukaryota</taxon>
        <taxon>Fungi</taxon>
        <taxon>Dikarya</taxon>
        <taxon>Basidiomycota</taxon>
        <taxon>Agaricomycotina</taxon>
        <taxon>Agaricomycetes</taxon>
        <taxon>Cantharellales</taxon>
        <taxon>Tulasnellaceae</taxon>
        <taxon>Tulasnella</taxon>
    </lineage>
</organism>
<reference evidence="2 3" key="1">
    <citation type="submission" date="2014-04" db="EMBL/GenBank/DDBJ databases">
        <authorList>
            <consortium name="DOE Joint Genome Institute"/>
            <person name="Kuo A."/>
            <person name="Girlanda M."/>
            <person name="Perotto S."/>
            <person name="Kohler A."/>
            <person name="Nagy L.G."/>
            <person name="Floudas D."/>
            <person name="Copeland A."/>
            <person name="Barry K.W."/>
            <person name="Cichocki N."/>
            <person name="Veneault-Fourrey C."/>
            <person name="LaButti K."/>
            <person name="Lindquist E.A."/>
            <person name="Lipzen A."/>
            <person name="Lundell T."/>
            <person name="Morin E."/>
            <person name="Murat C."/>
            <person name="Sun H."/>
            <person name="Tunlid A."/>
            <person name="Henrissat B."/>
            <person name="Grigoriev I.V."/>
            <person name="Hibbett D.S."/>
            <person name="Martin F."/>
            <person name="Nordberg H.P."/>
            <person name="Cantor M.N."/>
            <person name="Hua S.X."/>
        </authorList>
    </citation>
    <scope>NUCLEOTIDE SEQUENCE [LARGE SCALE GENOMIC DNA]</scope>
    <source>
        <strain evidence="2 3">MUT 4182</strain>
    </source>
</reference>
<gene>
    <name evidence="2" type="ORF">M407DRAFT_23201</name>
</gene>
<evidence type="ECO:0000313" key="3">
    <source>
        <dbReference type="Proteomes" id="UP000054248"/>
    </source>
</evidence>
<dbReference type="AlphaFoldDB" id="A0A0C3M1D0"/>
<reference evidence="3" key="2">
    <citation type="submission" date="2015-01" db="EMBL/GenBank/DDBJ databases">
        <title>Evolutionary Origins and Diversification of the Mycorrhizal Mutualists.</title>
        <authorList>
            <consortium name="DOE Joint Genome Institute"/>
            <consortium name="Mycorrhizal Genomics Consortium"/>
            <person name="Kohler A."/>
            <person name="Kuo A."/>
            <person name="Nagy L.G."/>
            <person name="Floudas D."/>
            <person name="Copeland A."/>
            <person name="Barry K.W."/>
            <person name="Cichocki N."/>
            <person name="Veneault-Fourrey C."/>
            <person name="LaButti K."/>
            <person name="Lindquist E.A."/>
            <person name="Lipzen A."/>
            <person name="Lundell T."/>
            <person name="Morin E."/>
            <person name="Murat C."/>
            <person name="Riley R."/>
            <person name="Ohm R."/>
            <person name="Sun H."/>
            <person name="Tunlid A."/>
            <person name="Henrissat B."/>
            <person name="Grigoriev I.V."/>
            <person name="Hibbett D.S."/>
            <person name="Martin F."/>
        </authorList>
    </citation>
    <scope>NUCLEOTIDE SEQUENCE [LARGE SCALE GENOMIC DNA]</scope>
    <source>
        <strain evidence="3">MUT 4182</strain>
    </source>
</reference>
<feature type="region of interest" description="Disordered" evidence="1">
    <location>
        <begin position="95"/>
        <end position="118"/>
    </location>
</feature>
<accession>A0A0C3M1D0</accession>
<evidence type="ECO:0000313" key="2">
    <source>
        <dbReference type="EMBL" id="KIO27512.1"/>
    </source>
</evidence>
<dbReference type="Proteomes" id="UP000054248">
    <property type="component" value="Unassembled WGS sequence"/>
</dbReference>
<name>A0A0C3M1D0_9AGAM</name>
<proteinExistence type="predicted"/>
<evidence type="ECO:0000256" key="1">
    <source>
        <dbReference type="SAM" id="MobiDB-lite"/>
    </source>
</evidence>
<protein>
    <submittedName>
        <fullName evidence="2">Uncharacterized protein</fullName>
    </submittedName>
</protein>
<dbReference type="EMBL" id="KN823007">
    <property type="protein sequence ID" value="KIO27512.1"/>
    <property type="molecule type" value="Genomic_DNA"/>
</dbReference>
<sequence length="273" mass="29448">MADPSSERLIFRGSDPEECEIFVSTVRRRALDQGKHRDNEWMAIYASSCLVGEAFYWYEEQEDSVQNDWSRLRPALVARFGRAAAPSRAIPGVSETVAAQPPPSTIPTPAAVPSNTATSGSLNQVGRLKFLNSNGGFRGYLGNNYDLWGIYRDIVPDSDTALSVSIPSKSFTGAFEIKIVGHNIGKSLGNSDELVIIWWALAGLGWERGALCTAFASSGSKAASKLAHLVPPERNVWTISEGGELHVEYPMPSPSSGSGFCLAPGERTLDLVG</sequence>